<dbReference type="NCBIfam" id="NF037959">
    <property type="entry name" value="MFS_SpdSyn"/>
    <property type="match status" value="1"/>
</dbReference>
<name>A0A1R4JME8_9MICC</name>
<dbReference type="Gene3D" id="3.40.50.150">
    <property type="entry name" value="Vaccinia Virus protein VP39"/>
    <property type="match status" value="1"/>
</dbReference>
<organism evidence="1 2">
    <name type="scientific">Micrococcus lylae</name>
    <dbReference type="NCBI Taxonomy" id="1273"/>
    <lineage>
        <taxon>Bacteria</taxon>
        <taxon>Bacillati</taxon>
        <taxon>Actinomycetota</taxon>
        <taxon>Actinomycetes</taxon>
        <taxon>Micrococcales</taxon>
        <taxon>Micrococcaceae</taxon>
        <taxon>Micrococcus</taxon>
    </lineage>
</organism>
<protein>
    <submittedName>
        <fullName evidence="1">Spermidine synthase</fullName>
        <ecNumber evidence="1">2.5.1.16</ecNumber>
    </submittedName>
</protein>
<proteinExistence type="predicted"/>
<dbReference type="Proteomes" id="UP000196230">
    <property type="component" value="Unassembled WGS sequence"/>
</dbReference>
<dbReference type="AlphaFoldDB" id="A0A1R4JME8"/>
<evidence type="ECO:0000313" key="1">
    <source>
        <dbReference type="EMBL" id="SJN32973.1"/>
    </source>
</evidence>
<dbReference type="EC" id="2.5.1.16" evidence="1"/>
<evidence type="ECO:0000313" key="2">
    <source>
        <dbReference type="Proteomes" id="UP000196230"/>
    </source>
</evidence>
<dbReference type="GO" id="GO:0004766">
    <property type="term" value="F:spermidine synthase activity"/>
    <property type="evidence" value="ECO:0007669"/>
    <property type="project" value="UniProtKB-EC"/>
</dbReference>
<accession>A0A1R4JME8</accession>
<reference evidence="1 2" key="1">
    <citation type="submission" date="2017-02" db="EMBL/GenBank/DDBJ databases">
        <authorList>
            <person name="Peterson S.W."/>
        </authorList>
    </citation>
    <scope>NUCLEOTIDE SEQUENCE [LARGE SCALE GENOMIC DNA]</scope>
    <source>
        <strain evidence="1 2">2B3F</strain>
    </source>
</reference>
<sequence>MAPSSSPSAPPPGSSAPRSVHLGVSGELARILPDEHGSGHVLQIGGHIQSHVDLARPGHIRYEYLRRMANVLDVLAPPGEPIDVLHLGAGALTLPRYVQTTRPGSAQTVVDIDRELVSFVTAELPLPEGTVLTSLVADARDAAPCLAGRDFDAVVLDIDAGADTAPHRAGRGFYTDLLGLLSPAGVLLVNIGDETGLHLLADQARELEAACLDARLTGVWTLADATMLERLSYGNAVLAAGGLLGGRLSADGRTWEGAVVESRELTARLTAAGPHPAAVLDPAGTAGLVRRIGLA</sequence>
<dbReference type="SUPFAM" id="SSF53335">
    <property type="entry name" value="S-adenosyl-L-methionine-dependent methyltransferases"/>
    <property type="match status" value="1"/>
</dbReference>
<dbReference type="InterPro" id="IPR029063">
    <property type="entry name" value="SAM-dependent_MTases_sf"/>
</dbReference>
<dbReference type="EMBL" id="FUKP01000063">
    <property type="protein sequence ID" value="SJN32973.1"/>
    <property type="molecule type" value="Genomic_DNA"/>
</dbReference>
<dbReference type="RefSeq" id="WP_087134403.1">
    <property type="nucleotide sequence ID" value="NZ_FUKP01000063.1"/>
</dbReference>
<keyword evidence="1" id="KW-0808">Transferase</keyword>
<gene>
    <name evidence="1" type="ORF">FM125_09345</name>
</gene>